<keyword evidence="2" id="KW-1185">Reference proteome</keyword>
<accession>A0AC61S4D4</accession>
<dbReference type="Proteomes" id="UP000305401">
    <property type="component" value="Unassembled WGS sequence"/>
</dbReference>
<evidence type="ECO:0000313" key="2">
    <source>
        <dbReference type="Proteomes" id="UP000305401"/>
    </source>
</evidence>
<protein>
    <submittedName>
        <fullName evidence="1">AMP-dependent synthetase</fullName>
    </submittedName>
</protein>
<name>A0AC61S4D4_9BACT</name>
<gene>
    <name evidence="1" type="ORF">E5990_07810</name>
</gene>
<dbReference type="EMBL" id="SSTG01000098">
    <property type="protein sequence ID" value="THG47290.1"/>
    <property type="molecule type" value="Genomic_DNA"/>
</dbReference>
<evidence type="ECO:0000313" key="1">
    <source>
        <dbReference type="EMBL" id="THG47290.1"/>
    </source>
</evidence>
<comment type="caution">
    <text evidence="1">The sequence shown here is derived from an EMBL/GenBank/DDBJ whole genome shotgun (WGS) entry which is preliminary data.</text>
</comment>
<reference evidence="1" key="1">
    <citation type="submission" date="2019-04" db="EMBL/GenBank/DDBJ databases">
        <title>Microbes associate with the intestines of laboratory mice.</title>
        <authorList>
            <person name="Navarre W."/>
            <person name="Wong E."/>
            <person name="Huang K.C."/>
            <person name="Tropini C."/>
            <person name="Ng K."/>
            <person name="Yu B."/>
        </authorList>
    </citation>
    <scope>NUCLEOTIDE SEQUENCE</scope>
    <source>
        <strain evidence="1">NM86_A22</strain>
    </source>
</reference>
<organism evidence="1 2">
    <name type="scientific">Muribaculum caecicola</name>
    <dbReference type="NCBI Taxonomy" id="3038144"/>
    <lineage>
        <taxon>Bacteria</taxon>
        <taxon>Pseudomonadati</taxon>
        <taxon>Bacteroidota</taxon>
        <taxon>Bacteroidia</taxon>
        <taxon>Bacteroidales</taxon>
        <taxon>Muribaculaceae</taxon>
        <taxon>Muribaculum</taxon>
    </lineage>
</organism>
<proteinExistence type="predicted"/>
<sequence length="323" mass="35823">MINDPFNLAADFVKEWVSDKTYVEAYTSGSTGSPKLIRLKKSDMLISAKATCEIFDIKCGSKLYLPLSAEYIAGKMMVVRALASGADLYVDKPSNNHCGSYCNKFDLAAIVPSQIDGFLNNTPKNYCRQLIVGGGSVSVKQRYKLLCRTDIKSFSTYGMTETCSHVALSAISPDLEPNVYKALPGITFSLDKRGCLIINAPAFSFRQLVTNDTAELISSTSFILTGRIDNVINSGGIKIHPEKVEAAIDAIIPYPFYITWRFSDKWGKEAVLVIENSETTAFDTSEILMKMRERLPHEQCPKEIIVLNEFKRTSSGKIIRAHL</sequence>